<dbReference type="InterPro" id="IPR051543">
    <property type="entry name" value="Serine_Peptidase_S9A"/>
</dbReference>
<sequence>MTSATPRAPRRDSLRTRVTGDVNDPYSWLLQKEDPDTVAYLQAENASADEFFASQSDTVESIFQEIKSRVKEDDSSYPVLHRGWWYSSRTETGKSYAIHSRGKTADTASDNVLLDENTEAANSDYFSLSAFDISHSGQLLAWSSDIDGSEMYTLRIRDLTTGAELPDEIPNTTWGGTAWSQNDEWLFYVTADEAMRPDKVWRHRVGTPSSEDVVVLEEPDERFFVGVGASRSGEWIMIDSSSKTSSECWVINAAAPTLPPQSIAPRRDDVEYQVDHWGDVFAITTNLNAVDFQVMTAPVDQPSVWSTLIEHVDGQRITQFDCFHTFAVMQRWVEGQQVISVVSPAGLISTIHILDEPHEAEIDSNPDWTTDGIRLSYQSLTSPNTTAWYSLATHQLTSLKQTEVLATDLSRYVSERLWATSPDGTQVPVDIVRHVDTPVDGTAPGVVYAYGSYEISTPPWFSIARLSLLDRGWVWALAHPRGGGEMGRQWYNDGKLLKKRNTFLDTIACATHLADAAICDGSKLIVRGGSAGGLLVGACITMNPTRFAGAIAEVPFVDVVNTMSDPTLPLTITEWEEWGDPREEPFASYILSYSPYDNTTNMTYPALYVTAGLNDPRVSYHEPAKWVARLRHESPETTVVFKCEMGAGHGGPSGRYEQWRDEARTLSFAIFSVS</sequence>
<accession>A0A6J6MNT4</accession>
<name>A0A6J6MNT4_9ZZZZ</name>
<dbReference type="GO" id="GO:0006508">
    <property type="term" value="P:proteolysis"/>
    <property type="evidence" value="ECO:0007669"/>
    <property type="project" value="UniProtKB-KW"/>
</dbReference>
<dbReference type="Pfam" id="PF00326">
    <property type="entry name" value="Peptidase_S9"/>
    <property type="match status" value="1"/>
</dbReference>
<dbReference type="PRINTS" id="PR00862">
    <property type="entry name" value="PROLIGOPTASE"/>
</dbReference>
<dbReference type="GO" id="GO:0004252">
    <property type="term" value="F:serine-type endopeptidase activity"/>
    <property type="evidence" value="ECO:0007669"/>
    <property type="project" value="InterPro"/>
</dbReference>
<feature type="domain" description="Peptidase S9 prolyl oligopeptidase catalytic" evidence="5">
    <location>
        <begin position="460"/>
        <end position="669"/>
    </location>
</feature>
<keyword evidence="2" id="KW-0645">Protease</keyword>
<dbReference type="Gene3D" id="2.130.10.120">
    <property type="entry name" value="Prolyl oligopeptidase, N-terminal domain"/>
    <property type="match status" value="1"/>
</dbReference>
<dbReference type="Gene3D" id="3.40.50.1820">
    <property type="entry name" value="alpha/beta hydrolase"/>
    <property type="match status" value="1"/>
</dbReference>
<evidence type="ECO:0000256" key="4">
    <source>
        <dbReference type="ARBA" id="ARBA00022825"/>
    </source>
</evidence>
<evidence type="ECO:0000259" key="5">
    <source>
        <dbReference type="Pfam" id="PF00326"/>
    </source>
</evidence>
<feature type="domain" description="Peptidase S9A N-terminal" evidence="6">
    <location>
        <begin position="9"/>
        <end position="401"/>
    </location>
</feature>
<dbReference type="SUPFAM" id="SSF50993">
    <property type="entry name" value="Peptidase/esterase 'gauge' domain"/>
    <property type="match status" value="1"/>
</dbReference>
<dbReference type="AlphaFoldDB" id="A0A6J6MNT4"/>
<dbReference type="SUPFAM" id="SSF53474">
    <property type="entry name" value="alpha/beta-Hydrolases"/>
    <property type="match status" value="1"/>
</dbReference>
<evidence type="ECO:0000259" key="6">
    <source>
        <dbReference type="Pfam" id="PF02897"/>
    </source>
</evidence>
<evidence type="ECO:0000256" key="2">
    <source>
        <dbReference type="ARBA" id="ARBA00022670"/>
    </source>
</evidence>
<dbReference type="EMBL" id="CAEZWV010000020">
    <property type="protein sequence ID" value="CAB4674564.1"/>
    <property type="molecule type" value="Genomic_DNA"/>
</dbReference>
<keyword evidence="4" id="KW-0720">Serine protease</keyword>
<protein>
    <submittedName>
        <fullName evidence="7">Unannotated protein</fullName>
    </submittedName>
</protein>
<dbReference type="PANTHER" id="PTHR11757:SF19">
    <property type="entry name" value="PROLYL ENDOPEPTIDASE-LIKE"/>
    <property type="match status" value="1"/>
</dbReference>
<dbReference type="InterPro" id="IPR029058">
    <property type="entry name" value="AB_hydrolase_fold"/>
</dbReference>
<comment type="similarity">
    <text evidence="1">Belongs to the peptidase S9A family.</text>
</comment>
<evidence type="ECO:0000313" key="7">
    <source>
        <dbReference type="EMBL" id="CAB4674564.1"/>
    </source>
</evidence>
<reference evidence="7" key="1">
    <citation type="submission" date="2020-05" db="EMBL/GenBank/DDBJ databases">
        <authorList>
            <person name="Chiriac C."/>
            <person name="Salcher M."/>
            <person name="Ghai R."/>
            <person name="Kavagutti S V."/>
        </authorList>
    </citation>
    <scope>NUCLEOTIDE SEQUENCE</scope>
</reference>
<evidence type="ECO:0000256" key="3">
    <source>
        <dbReference type="ARBA" id="ARBA00022801"/>
    </source>
</evidence>
<organism evidence="7">
    <name type="scientific">freshwater metagenome</name>
    <dbReference type="NCBI Taxonomy" id="449393"/>
    <lineage>
        <taxon>unclassified sequences</taxon>
        <taxon>metagenomes</taxon>
        <taxon>ecological metagenomes</taxon>
    </lineage>
</organism>
<dbReference type="InterPro" id="IPR001375">
    <property type="entry name" value="Peptidase_S9_cat"/>
</dbReference>
<dbReference type="InterPro" id="IPR023302">
    <property type="entry name" value="Pept_S9A_N"/>
</dbReference>
<dbReference type="Pfam" id="PF02897">
    <property type="entry name" value="Peptidase_S9_N"/>
    <property type="match status" value="1"/>
</dbReference>
<keyword evidence="3" id="KW-0378">Hydrolase</keyword>
<evidence type="ECO:0000256" key="1">
    <source>
        <dbReference type="ARBA" id="ARBA00005228"/>
    </source>
</evidence>
<dbReference type="PANTHER" id="PTHR11757">
    <property type="entry name" value="PROTEASE FAMILY S9A OLIGOPEPTIDASE"/>
    <property type="match status" value="1"/>
</dbReference>
<gene>
    <name evidence="7" type="ORF">UFOPK2295_01014</name>
</gene>
<proteinExistence type="inferred from homology"/>
<dbReference type="InterPro" id="IPR002470">
    <property type="entry name" value="Peptidase_S9A"/>
</dbReference>